<dbReference type="AlphaFoldDB" id="A0A1C3W2X1"/>
<evidence type="ECO:0000313" key="1">
    <source>
        <dbReference type="EMBL" id="SCB34241.1"/>
    </source>
</evidence>
<dbReference type="OrthoDB" id="8447370at2"/>
<proteinExistence type="predicted"/>
<reference evidence="2" key="1">
    <citation type="submission" date="2016-08" db="EMBL/GenBank/DDBJ databases">
        <authorList>
            <person name="Varghese N."/>
            <person name="Submissions Spin"/>
        </authorList>
    </citation>
    <scope>NUCLEOTIDE SEQUENCE [LARGE SCALE GENOMIC DNA]</scope>
    <source>
        <strain evidence="2">HAMBI 2975</strain>
    </source>
</reference>
<dbReference type="Proteomes" id="UP000199101">
    <property type="component" value="Unassembled WGS sequence"/>
</dbReference>
<protein>
    <submittedName>
        <fullName evidence="1">Uncharacterized protein</fullName>
    </submittedName>
</protein>
<sequence>MIIYKRILQRSAGRTLLILAFLLGGGPIATGQSAEVAPSIRSRVPGLEIALLSQLPKAPASAQSREECDALVVPKSAGGKAADALGWGVTGEAKLGSYDAVSFAGEFEPSTAGACEISQGNIALFSGTQLFVIIYANKNSKLSIGRIIAAKDSLRIVDGDLVQTPIGDVRLVDGRAIEVGPLAKEQSVCGGQAVVPNVYGKPVAEARAAIIAEGWEPFRSPAPAYQDFVGDNIRKSGIIEATDCSGTDLASCSYYYHKGDMELSLTSFGDGKPMVSDYQATCERSKWHKAN</sequence>
<organism evidence="1 2">
    <name type="scientific">Rhizobium multihospitium</name>
    <dbReference type="NCBI Taxonomy" id="410764"/>
    <lineage>
        <taxon>Bacteria</taxon>
        <taxon>Pseudomonadati</taxon>
        <taxon>Pseudomonadota</taxon>
        <taxon>Alphaproteobacteria</taxon>
        <taxon>Hyphomicrobiales</taxon>
        <taxon>Rhizobiaceae</taxon>
        <taxon>Rhizobium/Agrobacterium group</taxon>
        <taxon>Rhizobium</taxon>
    </lineage>
</organism>
<dbReference type="EMBL" id="FMAG01000004">
    <property type="protein sequence ID" value="SCB34241.1"/>
    <property type="molecule type" value="Genomic_DNA"/>
</dbReference>
<evidence type="ECO:0000313" key="2">
    <source>
        <dbReference type="Proteomes" id="UP000199101"/>
    </source>
</evidence>
<dbReference type="RefSeq" id="WP_092713604.1">
    <property type="nucleotide sequence ID" value="NZ_FMAG01000004.1"/>
</dbReference>
<gene>
    <name evidence="1" type="ORF">GA0061103_4744</name>
</gene>
<keyword evidence="2" id="KW-1185">Reference proteome</keyword>
<accession>A0A1C3W2X1</accession>
<name>A0A1C3W2X1_9HYPH</name>